<dbReference type="InterPro" id="IPR011109">
    <property type="entry name" value="DNA_bind_recombinase_dom"/>
</dbReference>
<protein>
    <submittedName>
        <fullName evidence="4">Recombinase</fullName>
    </submittedName>
</protein>
<dbReference type="PANTHER" id="PTHR30461:SF23">
    <property type="entry name" value="DNA RECOMBINASE-RELATED"/>
    <property type="match status" value="1"/>
</dbReference>
<keyword evidence="1" id="KW-0175">Coiled coil</keyword>
<feature type="coiled-coil region" evidence="1">
    <location>
        <begin position="217"/>
        <end position="265"/>
    </location>
</feature>
<organism evidence="4 5">
    <name type="scientific">Klenkia marina</name>
    <dbReference type="NCBI Taxonomy" id="1960309"/>
    <lineage>
        <taxon>Bacteria</taxon>
        <taxon>Bacillati</taxon>
        <taxon>Actinomycetota</taxon>
        <taxon>Actinomycetes</taxon>
        <taxon>Geodermatophilales</taxon>
        <taxon>Geodermatophilaceae</taxon>
        <taxon>Klenkia</taxon>
    </lineage>
</organism>
<keyword evidence="5" id="KW-1185">Reference proteome</keyword>
<dbReference type="Proteomes" id="UP000198981">
    <property type="component" value="Unassembled WGS sequence"/>
</dbReference>
<dbReference type="GO" id="GO:0003677">
    <property type="term" value="F:DNA binding"/>
    <property type="evidence" value="ECO:0007669"/>
    <property type="project" value="InterPro"/>
</dbReference>
<dbReference type="AlphaFoldDB" id="A0A1G4X9T4"/>
<feature type="compositionally biased region" description="Basic and acidic residues" evidence="2">
    <location>
        <begin position="1"/>
        <end position="10"/>
    </location>
</feature>
<dbReference type="Pfam" id="PF07508">
    <property type="entry name" value="Recombinase"/>
    <property type="match status" value="1"/>
</dbReference>
<gene>
    <name evidence="4" type="ORF">SAMN03159343_0262</name>
</gene>
<dbReference type="EMBL" id="FMUH01000001">
    <property type="protein sequence ID" value="SCX37995.1"/>
    <property type="molecule type" value="Genomic_DNA"/>
</dbReference>
<dbReference type="OrthoDB" id="4500247at2"/>
<feature type="domain" description="Recombinase" evidence="3">
    <location>
        <begin position="33"/>
        <end position="136"/>
    </location>
</feature>
<dbReference type="InterPro" id="IPR038109">
    <property type="entry name" value="DNA_bind_recomb_sf"/>
</dbReference>
<dbReference type="InterPro" id="IPR050639">
    <property type="entry name" value="SSR_resolvase"/>
</dbReference>
<dbReference type="PROSITE" id="PS51737">
    <property type="entry name" value="RECOMBINASE_DNA_BIND"/>
    <property type="match status" value="1"/>
</dbReference>
<dbReference type="GO" id="GO:0000150">
    <property type="term" value="F:DNA strand exchange activity"/>
    <property type="evidence" value="ECO:0007669"/>
    <property type="project" value="InterPro"/>
</dbReference>
<dbReference type="STRING" id="1960309.SAMN03159343_0262"/>
<sequence length="330" mass="35683">MARGEIERKSARQKRANLQRAQMGAPRAGGNRTFGYEPGGHEVRESEAALLRDGYRQLLGGGSLRGLASQWNASSIPTTRGGAWRPDAVRYTLKNPRNAGLVVHLGEEVGTGSWPAIVPEHTYRAAVALLEDPTRRTTPDTARKYLLAGLALCRCGSPVITGRSSRGPRTYRCSETRGHMSRAAEPVDNLVSALVIGRLSQPDAADLMLTDETLPDLNALREKAAALRTRLGELTDLFADGAISKAQLTRGSERARQALRVAEERLADAGRVSVFGELVAGGDVASVWDALDLDRKRAVIDALMVVTLFSPGRGARTFKPESVGIDWRHS</sequence>
<evidence type="ECO:0000259" key="3">
    <source>
        <dbReference type="PROSITE" id="PS51737"/>
    </source>
</evidence>
<name>A0A1G4X9T4_9ACTN</name>
<feature type="region of interest" description="Disordered" evidence="2">
    <location>
        <begin position="1"/>
        <end position="33"/>
    </location>
</feature>
<evidence type="ECO:0000256" key="1">
    <source>
        <dbReference type="SAM" id="Coils"/>
    </source>
</evidence>
<evidence type="ECO:0000313" key="5">
    <source>
        <dbReference type="Proteomes" id="UP000198981"/>
    </source>
</evidence>
<dbReference type="Gene3D" id="3.90.1750.20">
    <property type="entry name" value="Putative Large Serine Recombinase, Chain B, Domain 2"/>
    <property type="match status" value="1"/>
</dbReference>
<proteinExistence type="predicted"/>
<dbReference type="PANTHER" id="PTHR30461">
    <property type="entry name" value="DNA-INVERTASE FROM LAMBDOID PROPHAGE"/>
    <property type="match status" value="1"/>
</dbReference>
<evidence type="ECO:0000313" key="4">
    <source>
        <dbReference type="EMBL" id="SCX37995.1"/>
    </source>
</evidence>
<accession>A0A1G4X9T4</accession>
<evidence type="ECO:0000256" key="2">
    <source>
        <dbReference type="SAM" id="MobiDB-lite"/>
    </source>
</evidence>
<reference evidence="5" key="1">
    <citation type="submission" date="2016-10" db="EMBL/GenBank/DDBJ databases">
        <authorList>
            <person name="Varghese N."/>
            <person name="Submissions S."/>
        </authorList>
    </citation>
    <scope>NUCLEOTIDE SEQUENCE [LARGE SCALE GENOMIC DNA]</scope>
    <source>
        <strain evidence="5">DSM 45722</strain>
    </source>
</reference>